<dbReference type="Gene3D" id="1.10.10.10">
    <property type="entry name" value="Winged helix-like DNA-binding domain superfamily/Winged helix DNA-binding domain"/>
    <property type="match status" value="1"/>
</dbReference>
<evidence type="ECO:0000313" key="2">
    <source>
        <dbReference type="Proteomes" id="UP000254621"/>
    </source>
</evidence>
<protein>
    <submittedName>
        <fullName evidence="1">Uncharacterized protein</fullName>
    </submittedName>
</protein>
<name>A0A380P963_WEIVI</name>
<dbReference type="Proteomes" id="UP000254621">
    <property type="component" value="Unassembled WGS sequence"/>
</dbReference>
<sequence>MKAPVYIKIHDEIREAIDAGRWRPGEKSPPSGNLLNNLMYHV</sequence>
<dbReference type="InterPro" id="IPR036388">
    <property type="entry name" value="WH-like_DNA-bd_sf"/>
</dbReference>
<reference evidence="1 2" key="1">
    <citation type="submission" date="2018-06" db="EMBL/GenBank/DDBJ databases">
        <authorList>
            <consortium name="Pathogen Informatics"/>
            <person name="Doyle S."/>
        </authorList>
    </citation>
    <scope>NUCLEOTIDE SEQUENCE [LARGE SCALE GENOMIC DNA]</scope>
    <source>
        <strain evidence="1 2">NCTC13645</strain>
    </source>
</reference>
<gene>
    <name evidence="1" type="ORF">NCTC13645_02176</name>
</gene>
<dbReference type="AlphaFoldDB" id="A0A380P963"/>
<organism evidence="1 2">
    <name type="scientific">Weissella viridescens</name>
    <name type="common">Lactobacillus viridescens</name>
    <dbReference type="NCBI Taxonomy" id="1629"/>
    <lineage>
        <taxon>Bacteria</taxon>
        <taxon>Bacillati</taxon>
        <taxon>Bacillota</taxon>
        <taxon>Bacilli</taxon>
        <taxon>Lactobacillales</taxon>
        <taxon>Lactobacillaceae</taxon>
        <taxon>Weissella</taxon>
    </lineage>
</organism>
<proteinExistence type="predicted"/>
<evidence type="ECO:0000313" key="1">
    <source>
        <dbReference type="EMBL" id="SUP61052.1"/>
    </source>
</evidence>
<accession>A0A380P963</accession>
<dbReference type="EMBL" id="UHIV01000005">
    <property type="protein sequence ID" value="SUP61052.1"/>
    <property type="molecule type" value="Genomic_DNA"/>
</dbReference>